<evidence type="ECO:0000256" key="1">
    <source>
        <dbReference type="SAM" id="Phobius"/>
    </source>
</evidence>
<keyword evidence="1" id="KW-0812">Transmembrane</keyword>
<feature type="transmembrane region" description="Helical" evidence="1">
    <location>
        <begin position="53"/>
        <end position="81"/>
    </location>
</feature>
<keyword evidence="1" id="KW-0472">Membrane</keyword>
<accession>A0AA50HQA0</accession>
<keyword evidence="1" id="KW-1133">Transmembrane helix</keyword>
<evidence type="ECO:0000313" key="3">
    <source>
        <dbReference type="Proteomes" id="UP001228139"/>
    </source>
</evidence>
<dbReference type="AlphaFoldDB" id="A0AA50HQA0"/>
<dbReference type="EMBL" id="CP132354">
    <property type="protein sequence ID" value="WLS81172.1"/>
    <property type="molecule type" value="Genomic_DNA"/>
</dbReference>
<evidence type="ECO:0000313" key="2">
    <source>
        <dbReference type="EMBL" id="WLS81172.1"/>
    </source>
</evidence>
<reference evidence="2 3" key="1">
    <citation type="submission" date="2023-07" db="EMBL/GenBank/DDBJ databases">
        <title>Pathogenic bacteria of pear tree diseases.</title>
        <authorList>
            <person name="Zhang Z."/>
            <person name="He L."/>
            <person name="Huang R."/>
        </authorList>
    </citation>
    <scope>NUCLEOTIDE SEQUENCE [LARGE SCALE GENOMIC DNA]</scope>
    <source>
        <strain evidence="2 3">DE2</strain>
        <plasmid evidence="2 3">unnamed1</plasmid>
    </source>
</reference>
<name>A0AA50HQA0_9GAMM</name>
<dbReference type="RefSeq" id="WP_306213473.1">
    <property type="nucleotide sequence ID" value="NZ_CP132354.1"/>
</dbReference>
<gene>
    <name evidence="2" type="ORF">Q3V30_22215</name>
</gene>
<keyword evidence="3" id="KW-1185">Reference proteome</keyword>
<protein>
    <submittedName>
        <fullName evidence="2">Uncharacterized protein</fullName>
    </submittedName>
</protein>
<organism evidence="2 3">
    <name type="scientific">Erwinia pyri</name>
    <dbReference type="NCBI Taxonomy" id="3062598"/>
    <lineage>
        <taxon>Bacteria</taxon>
        <taxon>Pseudomonadati</taxon>
        <taxon>Pseudomonadota</taxon>
        <taxon>Gammaproteobacteria</taxon>
        <taxon>Enterobacterales</taxon>
        <taxon>Erwiniaceae</taxon>
        <taxon>Erwinia</taxon>
    </lineage>
</organism>
<keyword evidence="2" id="KW-0614">Plasmid</keyword>
<dbReference type="KEGG" id="epi:Q3V30_22215"/>
<geneLocation type="plasmid" evidence="2 3">
    <name>unnamed1</name>
</geneLocation>
<sequence>MENSAFKRGAIAAGLWLNFSKGARAADGVCAAWALRHGLPAFIGRLPVPLACFAILSVAVVFGILIGTIVILCGIFIYMLCNITLNTAVERDNQNTAYGGMVTRGLEFIPVHRGQGLHHPELTIPKMTKIRGYPYPLIEITA</sequence>
<proteinExistence type="predicted"/>
<dbReference type="Proteomes" id="UP001228139">
    <property type="component" value="Plasmid unnamed1"/>
</dbReference>